<comment type="subcellular location">
    <subcellularLocation>
        <location evidence="2">Cell membrane</location>
        <topology evidence="2">Multi-pass membrane protein</topology>
    </subcellularLocation>
</comment>
<comment type="catalytic activity">
    <reaction evidence="1">
        <text>ATP + protein L-histidine = ADP + protein N-phospho-L-histidine.</text>
        <dbReference type="EC" id="2.7.13.3"/>
    </reaction>
</comment>
<keyword evidence="10" id="KW-0067">ATP-binding</keyword>
<evidence type="ECO:0000256" key="14">
    <source>
        <dbReference type="SAM" id="Phobius"/>
    </source>
</evidence>
<feature type="domain" description="Histidine kinase" evidence="15">
    <location>
        <begin position="215"/>
        <end position="426"/>
    </location>
</feature>
<reference evidence="17" key="1">
    <citation type="journal article" date="2019" name="Int. J. Syst. Evol. Microbiol.">
        <title>The Global Catalogue of Microorganisms (GCM) 10K type strain sequencing project: providing services to taxonomists for standard genome sequencing and annotation.</title>
        <authorList>
            <consortium name="The Broad Institute Genomics Platform"/>
            <consortium name="The Broad Institute Genome Sequencing Center for Infectious Disease"/>
            <person name="Wu L."/>
            <person name="Ma J."/>
        </authorList>
    </citation>
    <scope>NUCLEOTIDE SEQUENCE [LARGE SCALE GENOMIC DNA]</scope>
    <source>
        <strain evidence="17">CGMCC 1.12769</strain>
    </source>
</reference>
<dbReference type="RefSeq" id="WP_188537214.1">
    <property type="nucleotide sequence ID" value="NZ_BMFT01000001.1"/>
</dbReference>
<keyword evidence="6" id="KW-0808">Transferase</keyword>
<evidence type="ECO:0000256" key="11">
    <source>
        <dbReference type="ARBA" id="ARBA00022989"/>
    </source>
</evidence>
<evidence type="ECO:0000259" key="15">
    <source>
        <dbReference type="PROSITE" id="PS50109"/>
    </source>
</evidence>
<dbReference type="InterPro" id="IPR036890">
    <property type="entry name" value="HATPase_C_sf"/>
</dbReference>
<evidence type="ECO:0000256" key="6">
    <source>
        <dbReference type="ARBA" id="ARBA00022679"/>
    </source>
</evidence>
<organism evidence="16 17">
    <name type="scientific">Paenibacillus segetis</name>
    <dbReference type="NCBI Taxonomy" id="1325360"/>
    <lineage>
        <taxon>Bacteria</taxon>
        <taxon>Bacillati</taxon>
        <taxon>Bacillota</taxon>
        <taxon>Bacilli</taxon>
        <taxon>Bacillales</taxon>
        <taxon>Paenibacillaceae</taxon>
        <taxon>Paenibacillus</taxon>
    </lineage>
</organism>
<dbReference type="PANTHER" id="PTHR45528:SF1">
    <property type="entry name" value="SENSOR HISTIDINE KINASE CPXA"/>
    <property type="match status" value="1"/>
</dbReference>
<evidence type="ECO:0000256" key="1">
    <source>
        <dbReference type="ARBA" id="ARBA00000085"/>
    </source>
</evidence>
<evidence type="ECO:0000313" key="17">
    <source>
        <dbReference type="Proteomes" id="UP000659344"/>
    </source>
</evidence>
<keyword evidence="12" id="KW-0902">Two-component regulatory system</keyword>
<evidence type="ECO:0000256" key="8">
    <source>
        <dbReference type="ARBA" id="ARBA00022741"/>
    </source>
</evidence>
<evidence type="ECO:0000256" key="13">
    <source>
        <dbReference type="ARBA" id="ARBA00023136"/>
    </source>
</evidence>
<dbReference type="PANTHER" id="PTHR45528">
    <property type="entry name" value="SENSOR HISTIDINE KINASE CPXA"/>
    <property type="match status" value="1"/>
</dbReference>
<gene>
    <name evidence="16" type="ORF">GCM10008013_14550</name>
</gene>
<protein>
    <recommendedName>
        <fullName evidence="3">histidine kinase</fullName>
        <ecNumber evidence="3">2.7.13.3</ecNumber>
    </recommendedName>
</protein>
<keyword evidence="7 14" id="KW-0812">Transmembrane</keyword>
<evidence type="ECO:0000313" key="16">
    <source>
        <dbReference type="EMBL" id="GGH18533.1"/>
    </source>
</evidence>
<keyword evidence="9" id="KW-0418">Kinase</keyword>
<dbReference type="EC" id="2.7.13.3" evidence="3"/>
<dbReference type="Gene3D" id="6.10.340.10">
    <property type="match status" value="1"/>
</dbReference>
<dbReference type="Proteomes" id="UP000659344">
    <property type="component" value="Unassembled WGS sequence"/>
</dbReference>
<dbReference type="Gene3D" id="3.30.565.10">
    <property type="entry name" value="Histidine kinase-like ATPase, C-terminal domain"/>
    <property type="match status" value="1"/>
</dbReference>
<evidence type="ECO:0000256" key="4">
    <source>
        <dbReference type="ARBA" id="ARBA00022475"/>
    </source>
</evidence>
<proteinExistence type="predicted"/>
<dbReference type="CDD" id="cd00082">
    <property type="entry name" value="HisKA"/>
    <property type="match status" value="1"/>
</dbReference>
<keyword evidence="5" id="KW-0597">Phosphoprotein</keyword>
<feature type="transmembrane region" description="Helical" evidence="14">
    <location>
        <begin position="7"/>
        <end position="27"/>
    </location>
</feature>
<keyword evidence="11 14" id="KW-1133">Transmembrane helix</keyword>
<evidence type="ECO:0000256" key="7">
    <source>
        <dbReference type="ARBA" id="ARBA00022692"/>
    </source>
</evidence>
<dbReference type="Pfam" id="PF00512">
    <property type="entry name" value="HisKA"/>
    <property type="match status" value="1"/>
</dbReference>
<evidence type="ECO:0000256" key="2">
    <source>
        <dbReference type="ARBA" id="ARBA00004651"/>
    </source>
</evidence>
<dbReference type="SUPFAM" id="SSF47384">
    <property type="entry name" value="Homodimeric domain of signal transducing histidine kinase"/>
    <property type="match status" value="1"/>
</dbReference>
<dbReference type="SMART" id="SM00388">
    <property type="entry name" value="HisKA"/>
    <property type="match status" value="1"/>
</dbReference>
<keyword evidence="8" id="KW-0547">Nucleotide-binding</keyword>
<dbReference type="InterPro" id="IPR003594">
    <property type="entry name" value="HATPase_dom"/>
</dbReference>
<feature type="transmembrane region" description="Helical" evidence="14">
    <location>
        <begin position="124"/>
        <end position="146"/>
    </location>
</feature>
<dbReference type="SMART" id="SM00387">
    <property type="entry name" value="HATPase_c"/>
    <property type="match status" value="1"/>
</dbReference>
<accession>A0ABQ1YA62</accession>
<evidence type="ECO:0000256" key="3">
    <source>
        <dbReference type="ARBA" id="ARBA00012438"/>
    </source>
</evidence>
<dbReference type="Pfam" id="PF02518">
    <property type="entry name" value="HATPase_c"/>
    <property type="match status" value="1"/>
</dbReference>
<dbReference type="SUPFAM" id="SSF55874">
    <property type="entry name" value="ATPase domain of HSP90 chaperone/DNA topoisomerase II/histidine kinase"/>
    <property type="match status" value="1"/>
</dbReference>
<keyword evidence="13 14" id="KW-0472">Membrane</keyword>
<dbReference type="Gene3D" id="1.10.287.130">
    <property type="match status" value="1"/>
</dbReference>
<keyword evidence="4" id="KW-1003">Cell membrane</keyword>
<dbReference type="InterPro" id="IPR005467">
    <property type="entry name" value="His_kinase_dom"/>
</dbReference>
<dbReference type="InterPro" id="IPR050398">
    <property type="entry name" value="HssS/ArlS-like"/>
</dbReference>
<dbReference type="PROSITE" id="PS50109">
    <property type="entry name" value="HIS_KIN"/>
    <property type="match status" value="1"/>
</dbReference>
<name>A0ABQ1YA62_9BACL</name>
<evidence type="ECO:0000256" key="12">
    <source>
        <dbReference type="ARBA" id="ARBA00023012"/>
    </source>
</evidence>
<evidence type="ECO:0000256" key="10">
    <source>
        <dbReference type="ARBA" id="ARBA00022840"/>
    </source>
</evidence>
<dbReference type="InterPro" id="IPR036097">
    <property type="entry name" value="HisK_dim/P_sf"/>
</dbReference>
<evidence type="ECO:0000256" key="5">
    <source>
        <dbReference type="ARBA" id="ARBA00022553"/>
    </source>
</evidence>
<dbReference type="EMBL" id="BMFT01000001">
    <property type="protein sequence ID" value="GGH18533.1"/>
    <property type="molecule type" value="Genomic_DNA"/>
</dbReference>
<evidence type="ECO:0000256" key="9">
    <source>
        <dbReference type="ARBA" id="ARBA00022777"/>
    </source>
</evidence>
<comment type="caution">
    <text evidence="16">The sequence shown here is derived from an EMBL/GenBank/DDBJ whole genome shotgun (WGS) entry which is preliminary data.</text>
</comment>
<sequence>MKQFNRLILSVIVIGIAIVITFSYVAYYGDNAEVNKGYIIEANRIANEMNHGVLLTDIDLDKATSIQSIDWIEADAQPLQMDHFFNGVGVQSEESFLIKPIYQGQNLSGYLRLTYHVQNQIRSMIMTIDIILLITLIAVVLMLLYLKRQIIKPFHLIQDLPVELSKGHLKQGLKENKSRFFGKFIWGLDLLRETLESQKQTNLRLEKDRQTLIASLSHELKTPVSAIKLYSAALYDNLYESEEKRKECAKLIEQKAEHIEKLIGDIINTSTSSLSDMEIQHREFYLRDWVEKVTNSNQERLTLLKIKFEIESYRDKLLLGDPDRLAEVFDNIIDNAIKYGDGNYIRVSFYEEDYRQLISIQNSGTPISPNELPHMFTSFWRGSNSEHKPGNGLGLYICKQLLKKMDGDIFVEAGEGTMGVVLVVRV</sequence>
<keyword evidence="17" id="KW-1185">Reference proteome</keyword>
<dbReference type="InterPro" id="IPR003661">
    <property type="entry name" value="HisK_dim/P_dom"/>
</dbReference>